<proteinExistence type="predicted"/>
<dbReference type="Pfam" id="PF04055">
    <property type="entry name" value="Radical_SAM"/>
    <property type="match status" value="1"/>
</dbReference>
<dbReference type="PROSITE" id="PS51918">
    <property type="entry name" value="RADICAL_SAM"/>
    <property type="match status" value="1"/>
</dbReference>
<evidence type="ECO:0000256" key="3">
    <source>
        <dbReference type="ARBA" id="ARBA00023004"/>
    </source>
</evidence>
<organism evidence="6 7">
    <name type="scientific">bacterium (Candidatus Gribaldobacteria) CG08_land_8_20_14_0_20_39_15</name>
    <dbReference type="NCBI Taxonomy" id="2014273"/>
    <lineage>
        <taxon>Bacteria</taxon>
        <taxon>Candidatus Gribaldobacteria</taxon>
    </lineage>
</organism>
<dbReference type="Proteomes" id="UP000229784">
    <property type="component" value="Unassembled WGS sequence"/>
</dbReference>
<evidence type="ECO:0000256" key="4">
    <source>
        <dbReference type="ARBA" id="ARBA00023014"/>
    </source>
</evidence>
<keyword evidence="3" id="KW-0408">Iron</keyword>
<dbReference type="AlphaFoldDB" id="A0A2M6XV43"/>
<comment type="caution">
    <text evidence="6">The sequence shown here is derived from an EMBL/GenBank/DDBJ whole genome shotgun (WGS) entry which is preliminary data.</text>
</comment>
<reference evidence="7" key="1">
    <citation type="submission" date="2017-09" db="EMBL/GenBank/DDBJ databases">
        <title>Depth-based differentiation of microbial function through sediment-hosted aquifers and enrichment of novel symbionts in the deep terrestrial subsurface.</title>
        <authorList>
            <person name="Probst A.J."/>
            <person name="Ladd B."/>
            <person name="Jarett J.K."/>
            <person name="Geller-Mcgrath D.E."/>
            <person name="Sieber C.M.K."/>
            <person name="Emerson J.B."/>
            <person name="Anantharaman K."/>
            <person name="Thomas B.C."/>
            <person name="Malmstrom R."/>
            <person name="Stieglmeier M."/>
            <person name="Klingl A."/>
            <person name="Woyke T."/>
            <person name="Ryan C.M."/>
            <person name="Banfield J.F."/>
        </authorList>
    </citation>
    <scope>NUCLEOTIDE SEQUENCE [LARGE SCALE GENOMIC DNA]</scope>
</reference>
<keyword evidence="1" id="KW-0949">S-adenosyl-L-methionine</keyword>
<evidence type="ECO:0000313" key="7">
    <source>
        <dbReference type="Proteomes" id="UP000229784"/>
    </source>
</evidence>
<dbReference type="GO" id="GO:0003824">
    <property type="term" value="F:catalytic activity"/>
    <property type="evidence" value="ECO:0007669"/>
    <property type="project" value="InterPro"/>
</dbReference>
<dbReference type="EMBL" id="PEXQ01000017">
    <property type="protein sequence ID" value="PIU16321.1"/>
    <property type="molecule type" value="Genomic_DNA"/>
</dbReference>
<dbReference type="InterPro" id="IPR058240">
    <property type="entry name" value="rSAM_sf"/>
</dbReference>
<evidence type="ECO:0000256" key="2">
    <source>
        <dbReference type="ARBA" id="ARBA00022723"/>
    </source>
</evidence>
<dbReference type="GO" id="GO:0051536">
    <property type="term" value="F:iron-sulfur cluster binding"/>
    <property type="evidence" value="ECO:0007669"/>
    <property type="project" value="UniProtKB-KW"/>
</dbReference>
<dbReference type="CDD" id="cd01335">
    <property type="entry name" value="Radical_SAM"/>
    <property type="match status" value="1"/>
</dbReference>
<keyword evidence="4" id="KW-0411">Iron-sulfur</keyword>
<evidence type="ECO:0000259" key="5">
    <source>
        <dbReference type="PROSITE" id="PS51918"/>
    </source>
</evidence>
<evidence type="ECO:0000256" key="1">
    <source>
        <dbReference type="ARBA" id="ARBA00022691"/>
    </source>
</evidence>
<dbReference type="SUPFAM" id="SSF102114">
    <property type="entry name" value="Radical SAM enzymes"/>
    <property type="match status" value="1"/>
</dbReference>
<feature type="domain" description="Radical SAM core" evidence="5">
    <location>
        <begin position="18"/>
        <end position="243"/>
    </location>
</feature>
<evidence type="ECO:0000313" key="6">
    <source>
        <dbReference type="EMBL" id="PIU16321.1"/>
    </source>
</evidence>
<dbReference type="PROSITE" id="PS51257">
    <property type="entry name" value="PROKAR_LIPOPROTEIN"/>
    <property type="match status" value="1"/>
</dbReference>
<sequence>MILKNIAILSKFIKSKVTHKPFLLSHMITSACNANCEFYYWKEHFINELTYENIVNLYKEAKKYGFKILVIWGGEPLLRKDICEILKIAKENDFYIQLITNGFLLPQKAKDISRYLDSLVVSVDNIGEKHDEIRKLNGCFSNLDKGTDIFNKHKRKTAKLYFNCCLTKNNQPNIKNLLNFARRKKAGITFDEIIVNESTKRLQLKSEDLSVIFREILQYKSEGYPVVNSNLHLQQLINKKELPKCIYHNICLTVGPSGDINTVCRPYVDNNWSTKNRGLDFLSTKEYRDYQHKTYKCPFKCNDVASREFYFLWNFKLESIFNLIRCA</sequence>
<dbReference type="GO" id="GO:0046872">
    <property type="term" value="F:metal ion binding"/>
    <property type="evidence" value="ECO:0007669"/>
    <property type="project" value="UniProtKB-KW"/>
</dbReference>
<keyword evidence="2" id="KW-0479">Metal-binding</keyword>
<dbReference type="Gene3D" id="3.20.20.70">
    <property type="entry name" value="Aldolase class I"/>
    <property type="match status" value="1"/>
</dbReference>
<dbReference type="InterPro" id="IPR050377">
    <property type="entry name" value="Radical_SAM_PqqE_MftC-like"/>
</dbReference>
<dbReference type="PANTHER" id="PTHR11228:SF7">
    <property type="entry name" value="PQQA PEPTIDE CYCLASE"/>
    <property type="match status" value="1"/>
</dbReference>
<dbReference type="InterPro" id="IPR007197">
    <property type="entry name" value="rSAM"/>
</dbReference>
<dbReference type="InterPro" id="IPR013785">
    <property type="entry name" value="Aldolase_TIM"/>
</dbReference>
<dbReference type="PANTHER" id="PTHR11228">
    <property type="entry name" value="RADICAL SAM DOMAIN PROTEIN"/>
    <property type="match status" value="1"/>
</dbReference>
<accession>A0A2M6XV43</accession>
<gene>
    <name evidence="6" type="ORF">COT20_00640</name>
</gene>
<name>A0A2M6XV43_9BACT</name>
<protein>
    <recommendedName>
        <fullName evidence="5">Radical SAM core domain-containing protein</fullName>
    </recommendedName>
</protein>